<organism evidence="4 5">
    <name type="scientific">Sporothrix epigloea</name>
    <dbReference type="NCBI Taxonomy" id="1892477"/>
    <lineage>
        <taxon>Eukaryota</taxon>
        <taxon>Fungi</taxon>
        <taxon>Dikarya</taxon>
        <taxon>Ascomycota</taxon>
        <taxon>Pezizomycotina</taxon>
        <taxon>Sordariomycetes</taxon>
        <taxon>Sordariomycetidae</taxon>
        <taxon>Ophiostomatales</taxon>
        <taxon>Ophiostomataceae</taxon>
        <taxon>Sporothrix</taxon>
    </lineage>
</organism>
<evidence type="ECO:0000256" key="1">
    <source>
        <dbReference type="ARBA" id="ARBA00022617"/>
    </source>
</evidence>
<dbReference type="InterPro" id="IPR001128">
    <property type="entry name" value="Cyt_P450"/>
</dbReference>
<dbReference type="PANTHER" id="PTHR24305:SF168">
    <property type="entry name" value="P450, PUTATIVE (EUROFUNG)-RELATED"/>
    <property type="match status" value="1"/>
</dbReference>
<dbReference type="EMBL" id="CAWUON010000071">
    <property type="protein sequence ID" value="CAK7271321.1"/>
    <property type="molecule type" value="Genomic_DNA"/>
</dbReference>
<dbReference type="InterPro" id="IPR002401">
    <property type="entry name" value="Cyt_P450_E_grp-I"/>
</dbReference>
<evidence type="ECO:0008006" key="6">
    <source>
        <dbReference type="Google" id="ProtNLM"/>
    </source>
</evidence>
<dbReference type="SUPFAM" id="SSF48264">
    <property type="entry name" value="Cytochrome P450"/>
    <property type="match status" value="1"/>
</dbReference>
<dbReference type="InterPro" id="IPR036396">
    <property type="entry name" value="Cyt_P450_sf"/>
</dbReference>
<keyword evidence="2" id="KW-0479">Metal-binding</keyword>
<evidence type="ECO:0000256" key="2">
    <source>
        <dbReference type="ARBA" id="ARBA00022723"/>
    </source>
</evidence>
<evidence type="ECO:0000313" key="4">
    <source>
        <dbReference type="EMBL" id="CAK7271321.1"/>
    </source>
</evidence>
<gene>
    <name evidence="4" type="ORF">SEPCBS119000_004540</name>
</gene>
<comment type="caution">
    <text evidence="4">The sequence shown here is derived from an EMBL/GenBank/DDBJ whole genome shotgun (WGS) entry which is preliminary data.</text>
</comment>
<dbReference type="PRINTS" id="PR00385">
    <property type="entry name" value="P450"/>
</dbReference>
<evidence type="ECO:0000313" key="5">
    <source>
        <dbReference type="Proteomes" id="UP001642502"/>
    </source>
</evidence>
<name>A0ABP0DWQ5_9PEZI</name>
<dbReference type="PRINTS" id="PR00463">
    <property type="entry name" value="EP450I"/>
</dbReference>
<evidence type="ECO:0000256" key="3">
    <source>
        <dbReference type="ARBA" id="ARBA00023004"/>
    </source>
</evidence>
<dbReference type="Pfam" id="PF00067">
    <property type="entry name" value="p450"/>
    <property type="match status" value="1"/>
</dbReference>
<keyword evidence="3" id="KW-0408">Iron</keyword>
<dbReference type="Proteomes" id="UP001642502">
    <property type="component" value="Unassembled WGS sequence"/>
</dbReference>
<reference evidence="4 5" key="1">
    <citation type="submission" date="2024-01" db="EMBL/GenBank/DDBJ databases">
        <authorList>
            <person name="Allen C."/>
            <person name="Tagirdzhanova G."/>
        </authorList>
    </citation>
    <scope>NUCLEOTIDE SEQUENCE [LARGE SCALE GENOMIC DNA]</scope>
    <source>
        <strain evidence="4 5">CBS 119000</strain>
    </source>
</reference>
<keyword evidence="1" id="KW-0349">Heme</keyword>
<dbReference type="Gene3D" id="1.10.630.10">
    <property type="entry name" value="Cytochrome P450"/>
    <property type="match status" value="1"/>
</dbReference>
<dbReference type="CDD" id="cd11060">
    <property type="entry name" value="CYP57A1-like"/>
    <property type="match status" value="1"/>
</dbReference>
<sequence length="503" mass="56267">MFLIVAAVAAALAIVYSISTSIASYRRLAHIPGPRWAAWTDFWLVRHCLSGQLVYRMRDVNSQYGKLARIGPNWVICGDPSEIRRIWAARSKYKRGYWYRGMRLDPYQDSTFSTLDEKVHGQLRAKMLPGYAGKEVDNLHEVVDAHVSAFVKLLEDKYLAGDPADSDAQYRTVDLARKVQFLALDVISALAFGDAFGCLEADADVSRYIEITERTTPIVVAVAVLPWLVDFLQSPFWRLLIPNVNDLVGFGSVMTLAKKAVGMRYGEKAVVKRDMLGSFVKHGLSRDEAEGEALTQIVAGSDTTATATRATLLYIMTNPQVYTRLQHEIDEGVRAGQISSPIRDAEARNLPYLQAVIREGLRMWPPANGLLPKVSMTDDVICGVNVPAGTSVAWAAWTVMHDKEVFGEDAYQFRPERWLNASPDKLRAMDQTALLGFAGGSRSECPGKMVAMIELNKVLVELLRRFDIVLVDPTQPWKFFNAVIFMQSDMNVRITRRKETVIA</sequence>
<protein>
    <recommendedName>
        <fullName evidence="6">Cytochrome P450</fullName>
    </recommendedName>
</protein>
<dbReference type="InterPro" id="IPR050121">
    <property type="entry name" value="Cytochrome_P450_monoxygenase"/>
</dbReference>
<dbReference type="PANTHER" id="PTHR24305">
    <property type="entry name" value="CYTOCHROME P450"/>
    <property type="match status" value="1"/>
</dbReference>
<proteinExistence type="predicted"/>
<accession>A0ABP0DWQ5</accession>
<keyword evidence="5" id="KW-1185">Reference proteome</keyword>